<evidence type="ECO:0000256" key="3">
    <source>
        <dbReference type="SAM" id="MobiDB-lite"/>
    </source>
</evidence>
<keyword evidence="1 5" id="KW-0808">Transferase</keyword>
<protein>
    <submittedName>
        <fullName evidence="5">Acyl-CoA:1-acyl-sn-glycerol-3-phosphate acyltransferase</fullName>
        <ecNumber evidence="5">2.3.1.51</ecNumber>
    </submittedName>
</protein>
<feature type="region of interest" description="Disordered" evidence="3">
    <location>
        <begin position="229"/>
        <end position="261"/>
    </location>
</feature>
<dbReference type="GO" id="GO:0006654">
    <property type="term" value="P:phosphatidic acid biosynthetic process"/>
    <property type="evidence" value="ECO:0007669"/>
    <property type="project" value="TreeGrafter"/>
</dbReference>
<dbReference type="CDD" id="cd07989">
    <property type="entry name" value="LPLAT_AGPAT-like"/>
    <property type="match status" value="1"/>
</dbReference>
<accession>A0A6J4LGC1</accession>
<proteinExistence type="predicted"/>
<evidence type="ECO:0000313" key="5">
    <source>
        <dbReference type="EMBL" id="CAA9332049.1"/>
    </source>
</evidence>
<dbReference type="AlphaFoldDB" id="A0A6J4LGC1"/>
<dbReference type="PANTHER" id="PTHR10434:SF55">
    <property type="entry name" value="POSSIBLE ACYLTRANSFERASE"/>
    <property type="match status" value="1"/>
</dbReference>
<feature type="compositionally biased region" description="Basic residues" evidence="3">
    <location>
        <begin position="250"/>
        <end position="261"/>
    </location>
</feature>
<evidence type="ECO:0000256" key="2">
    <source>
        <dbReference type="ARBA" id="ARBA00023315"/>
    </source>
</evidence>
<dbReference type="InterPro" id="IPR002123">
    <property type="entry name" value="Plipid/glycerol_acylTrfase"/>
</dbReference>
<dbReference type="PANTHER" id="PTHR10434">
    <property type="entry name" value="1-ACYL-SN-GLYCEROL-3-PHOSPHATE ACYLTRANSFERASE"/>
    <property type="match status" value="1"/>
</dbReference>
<reference evidence="5" key="1">
    <citation type="submission" date="2020-02" db="EMBL/GenBank/DDBJ databases">
        <authorList>
            <person name="Meier V. D."/>
        </authorList>
    </citation>
    <scope>NUCLEOTIDE SEQUENCE</scope>
    <source>
        <strain evidence="5">AVDCRST_MAG34</strain>
    </source>
</reference>
<keyword evidence="2 5" id="KW-0012">Acyltransferase</keyword>
<dbReference type="Pfam" id="PF01553">
    <property type="entry name" value="Acyltransferase"/>
    <property type="match status" value="1"/>
</dbReference>
<dbReference type="EMBL" id="CADCUI010000008">
    <property type="protein sequence ID" value="CAA9332049.1"/>
    <property type="molecule type" value="Genomic_DNA"/>
</dbReference>
<dbReference type="GO" id="GO:0005886">
    <property type="term" value="C:plasma membrane"/>
    <property type="evidence" value="ECO:0007669"/>
    <property type="project" value="TreeGrafter"/>
</dbReference>
<dbReference type="SUPFAM" id="SSF69593">
    <property type="entry name" value="Glycerol-3-phosphate (1)-acyltransferase"/>
    <property type="match status" value="1"/>
</dbReference>
<gene>
    <name evidence="5" type="ORF">AVDCRST_MAG34-524</name>
</gene>
<dbReference type="SMART" id="SM00563">
    <property type="entry name" value="PlsC"/>
    <property type="match status" value="1"/>
</dbReference>
<evidence type="ECO:0000259" key="4">
    <source>
        <dbReference type="SMART" id="SM00563"/>
    </source>
</evidence>
<name>A0A6J4LGC1_9ACTN</name>
<feature type="domain" description="Phospholipid/glycerol acyltransferase" evidence="4">
    <location>
        <begin position="46"/>
        <end position="164"/>
    </location>
</feature>
<sequence>MAGPRRLTERRGWAFSLAVGIVKPLLLLLTHRRWVDGHCIPSYGGAVIAANHVSHLDPLTFAHFLYDQGRLPRYLAKAVLFDIFFVGTILRSTGQIPVHRLSEDASQAFSSAVEAVRRGRLVVVYPEGTLTRQPELWPMRGRTGAARIALSAGVPVIPVAQWGAQDILYPYTTRPRLLPRKTVQAKAGPEVYLDDLRDRPITPELLREATDRIMDAVTRLLEDIRAEAAPTERFDPRQSGLRPIGNPHGPRSRHRVRRRTR</sequence>
<dbReference type="GO" id="GO:0003841">
    <property type="term" value="F:1-acylglycerol-3-phosphate O-acyltransferase activity"/>
    <property type="evidence" value="ECO:0007669"/>
    <property type="project" value="UniProtKB-EC"/>
</dbReference>
<evidence type="ECO:0000256" key="1">
    <source>
        <dbReference type="ARBA" id="ARBA00022679"/>
    </source>
</evidence>
<organism evidence="5">
    <name type="scientific">uncultured Nocardioidaceae bacterium</name>
    <dbReference type="NCBI Taxonomy" id="253824"/>
    <lineage>
        <taxon>Bacteria</taxon>
        <taxon>Bacillati</taxon>
        <taxon>Actinomycetota</taxon>
        <taxon>Actinomycetes</taxon>
        <taxon>Propionibacteriales</taxon>
        <taxon>Nocardioidaceae</taxon>
        <taxon>environmental samples</taxon>
    </lineage>
</organism>
<dbReference type="EC" id="2.3.1.51" evidence="5"/>